<keyword evidence="1" id="KW-0472">Membrane</keyword>
<feature type="transmembrane region" description="Helical" evidence="1">
    <location>
        <begin position="87"/>
        <end position="107"/>
    </location>
</feature>
<sequence length="135" mass="15946">MVVETAGEVKMKIKKEMELFEPNKEKNFDLAQLDEEDQKSWRDQAVRAVQNSFLNYYLVVGSALVLLLGILLDPRKFLETYLPQQVQNIWVAMIFVLVVGMLLAYILHRTRNEANKRIEKIWQEYLDNKKKESKK</sequence>
<accession>A0A8T4L242</accession>
<reference evidence="2" key="1">
    <citation type="submission" date="2021-03" db="EMBL/GenBank/DDBJ databases">
        <authorList>
            <person name="Jaffe A."/>
        </authorList>
    </citation>
    <scope>NUCLEOTIDE SEQUENCE</scope>
    <source>
        <strain evidence="2">RIFCSPLOWO2_01_FULL_AR10_48_17</strain>
    </source>
</reference>
<evidence type="ECO:0000313" key="2">
    <source>
        <dbReference type="EMBL" id="MBS3061388.1"/>
    </source>
</evidence>
<reference evidence="2" key="2">
    <citation type="submission" date="2021-05" db="EMBL/GenBank/DDBJ databases">
        <title>Protein family content uncovers lineage relationships and bacterial pathway maintenance mechanisms in DPANN archaea.</title>
        <authorList>
            <person name="Castelle C.J."/>
            <person name="Meheust R."/>
            <person name="Jaffe A.L."/>
            <person name="Seitz K."/>
            <person name="Gong X."/>
            <person name="Baker B.J."/>
            <person name="Banfield J.F."/>
        </authorList>
    </citation>
    <scope>NUCLEOTIDE SEQUENCE</scope>
    <source>
        <strain evidence="2">RIFCSPLOWO2_01_FULL_AR10_48_17</strain>
    </source>
</reference>
<keyword evidence="1" id="KW-0812">Transmembrane</keyword>
<evidence type="ECO:0000313" key="3">
    <source>
        <dbReference type="Proteomes" id="UP000675968"/>
    </source>
</evidence>
<dbReference type="Proteomes" id="UP000675968">
    <property type="component" value="Unassembled WGS sequence"/>
</dbReference>
<protein>
    <submittedName>
        <fullName evidence="2">Uncharacterized protein</fullName>
    </submittedName>
</protein>
<organism evidence="2 3">
    <name type="scientific">Candidatus Iainarchaeum sp</name>
    <dbReference type="NCBI Taxonomy" id="3101447"/>
    <lineage>
        <taxon>Archaea</taxon>
        <taxon>Candidatus Iainarchaeota</taxon>
        <taxon>Candidatus Iainarchaeia</taxon>
        <taxon>Candidatus Iainarchaeales</taxon>
        <taxon>Candidatus Iainarchaeaceae</taxon>
        <taxon>Candidatus Iainarchaeum</taxon>
    </lineage>
</organism>
<feature type="transmembrane region" description="Helical" evidence="1">
    <location>
        <begin position="54"/>
        <end position="72"/>
    </location>
</feature>
<keyword evidence="1" id="KW-1133">Transmembrane helix</keyword>
<proteinExistence type="predicted"/>
<evidence type="ECO:0000256" key="1">
    <source>
        <dbReference type="SAM" id="Phobius"/>
    </source>
</evidence>
<gene>
    <name evidence="2" type="ORF">J4215_02285</name>
</gene>
<comment type="caution">
    <text evidence="2">The sequence shown here is derived from an EMBL/GenBank/DDBJ whole genome shotgun (WGS) entry which is preliminary data.</text>
</comment>
<dbReference type="AlphaFoldDB" id="A0A8T4L242"/>
<name>A0A8T4L242_9ARCH</name>
<dbReference type="EMBL" id="JAGVWC010000009">
    <property type="protein sequence ID" value="MBS3061388.1"/>
    <property type="molecule type" value="Genomic_DNA"/>
</dbReference>